<dbReference type="EMBL" id="JBAMMX010000006">
    <property type="protein sequence ID" value="KAK6938441.1"/>
    <property type="molecule type" value="Genomic_DNA"/>
</dbReference>
<evidence type="ECO:0000313" key="1">
    <source>
        <dbReference type="EMBL" id="KAK6938441.1"/>
    </source>
</evidence>
<dbReference type="InterPro" id="IPR012340">
    <property type="entry name" value="NA-bd_OB-fold"/>
</dbReference>
<dbReference type="PANTHER" id="PTHR38542">
    <property type="entry name" value="OS04G0450500 PROTEIN"/>
    <property type="match status" value="1"/>
</dbReference>
<comment type="caution">
    <text evidence="1">The sequence shown here is derived from an EMBL/GenBank/DDBJ whole genome shotgun (WGS) entry which is preliminary data.</text>
</comment>
<accession>A0AAN8VZ38</accession>
<name>A0AAN8VZ38_9MAGN</name>
<dbReference type="Proteomes" id="UP001370490">
    <property type="component" value="Unassembled WGS sequence"/>
</dbReference>
<gene>
    <name evidence="1" type="ORF">RJ641_031949</name>
</gene>
<protein>
    <submittedName>
        <fullName evidence="1">Uncharacterized protein</fullName>
    </submittedName>
</protein>
<organism evidence="1 2">
    <name type="scientific">Dillenia turbinata</name>
    <dbReference type="NCBI Taxonomy" id="194707"/>
    <lineage>
        <taxon>Eukaryota</taxon>
        <taxon>Viridiplantae</taxon>
        <taxon>Streptophyta</taxon>
        <taxon>Embryophyta</taxon>
        <taxon>Tracheophyta</taxon>
        <taxon>Spermatophyta</taxon>
        <taxon>Magnoliopsida</taxon>
        <taxon>eudicotyledons</taxon>
        <taxon>Gunneridae</taxon>
        <taxon>Pentapetalae</taxon>
        <taxon>Dilleniales</taxon>
        <taxon>Dilleniaceae</taxon>
        <taxon>Dillenia</taxon>
    </lineage>
</organism>
<proteinExistence type="predicted"/>
<reference evidence="1 2" key="1">
    <citation type="submission" date="2023-12" db="EMBL/GenBank/DDBJ databases">
        <title>A high-quality genome assembly for Dillenia turbinata (Dilleniales).</title>
        <authorList>
            <person name="Chanderbali A."/>
        </authorList>
    </citation>
    <scope>NUCLEOTIDE SEQUENCE [LARGE SCALE GENOMIC DNA]</scope>
    <source>
        <strain evidence="1">LSX21</strain>
        <tissue evidence="1">Leaf</tissue>
    </source>
</reference>
<dbReference type="PANTHER" id="PTHR38542:SF2">
    <property type="entry name" value="REPLICATION FACTOR A C-TERMINAL DOMAIN-CONTAINING PROTEIN"/>
    <property type="match status" value="1"/>
</dbReference>
<evidence type="ECO:0000313" key="2">
    <source>
        <dbReference type="Proteomes" id="UP001370490"/>
    </source>
</evidence>
<dbReference type="Gene3D" id="2.40.50.140">
    <property type="entry name" value="Nucleic acid-binding proteins"/>
    <property type="match status" value="1"/>
</dbReference>
<dbReference type="SUPFAM" id="SSF50249">
    <property type="entry name" value="Nucleic acid-binding proteins"/>
    <property type="match status" value="1"/>
</dbReference>
<sequence length="425" mass="48234">MALTSWYGPLIDLSRAASHVDDYVQLLVFVHRITPVPYKHSKGKETIRADVQVGDDTRPFFPVTIWQKQLGARVVAGDVILLQNVRIARFGGAVEATTLHHSSVLSLVQSSKLLLDDMEDVLRNSRVGITTKEKLRKVMKWVLRSGSTLCSVRLYSAQDSSLVKNALKGLQSRNWKQKETKSQDCSSVSQVLRLTNSCKATFCASLGEIILPLTWASYGEYSKERMFVSHRMSRNGDNYLVQDFICIGCRFCFIPLDEEHGQKFDQDSISLFCAKSTNHRHTASSIYRPFLLYVWDESDYIPLLVRNKAAELLFGNITAEKVYSCHRGQKYDQCLNKARSRLHDPVAAVADPLSPNTGEMVVDSKEKQQTAKNYDFYSIWRILLKILLQQGKSSPLKLEVNVDLDLDEENGRFELKGVSMPCQRR</sequence>
<keyword evidence="2" id="KW-1185">Reference proteome</keyword>
<dbReference type="AlphaFoldDB" id="A0AAN8VZ38"/>